<gene>
    <name evidence="3" type="ORF">MESINF_1689</name>
</gene>
<evidence type="ECO:0000313" key="3">
    <source>
        <dbReference type="EMBL" id="SSC13133.1"/>
    </source>
</evidence>
<dbReference type="EMBL" id="LS974202">
    <property type="protein sequence ID" value="SSC13133.1"/>
    <property type="molecule type" value="Genomic_DNA"/>
</dbReference>
<dbReference type="PANTHER" id="PTHR43674">
    <property type="entry name" value="NITRILASE C965.09-RELATED"/>
    <property type="match status" value="1"/>
</dbReference>
<dbReference type="Proteomes" id="UP000250796">
    <property type="component" value="Chromosome MESINF"/>
</dbReference>
<feature type="domain" description="CN hydrolase" evidence="2">
    <location>
        <begin position="9"/>
        <end position="303"/>
    </location>
</feature>
<dbReference type="PROSITE" id="PS50263">
    <property type="entry name" value="CN_HYDROLASE"/>
    <property type="match status" value="1"/>
</dbReference>
<dbReference type="SUPFAM" id="SSF56317">
    <property type="entry name" value="Carbon-nitrogen hydrolase"/>
    <property type="match status" value="1"/>
</dbReference>
<protein>
    <submittedName>
        <fullName evidence="3">Nitrilase/cyanide hydratase and apolipoprotein N-acyltransferase</fullName>
    </submittedName>
</protein>
<accession>A0A7Z7LFI0</accession>
<proteinExistence type="predicted"/>
<keyword evidence="1" id="KW-0378">Hydrolase</keyword>
<evidence type="ECO:0000259" key="2">
    <source>
        <dbReference type="PROSITE" id="PS50263"/>
    </source>
</evidence>
<evidence type="ECO:0000313" key="4">
    <source>
        <dbReference type="Proteomes" id="UP000250796"/>
    </source>
</evidence>
<dbReference type="AlphaFoldDB" id="A0A7Z7LFI0"/>
<keyword evidence="3" id="KW-0012">Acyltransferase</keyword>
<dbReference type="Pfam" id="PF00795">
    <property type="entry name" value="CN_hydrolase"/>
    <property type="match status" value="1"/>
</dbReference>
<dbReference type="GO" id="GO:0016746">
    <property type="term" value="F:acyltransferase activity"/>
    <property type="evidence" value="ECO:0007669"/>
    <property type="project" value="UniProtKB-KW"/>
</dbReference>
<dbReference type="KEGG" id="minf:MESINF_1689"/>
<keyword evidence="3" id="KW-0449">Lipoprotein</keyword>
<reference evidence="3 4" key="1">
    <citation type="submission" date="2017-01" db="EMBL/GenBank/DDBJ databases">
        <authorList>
            <person name="Erauso G."/>
        </authorList>
    </citation>
    <scope>NUCLEOTIDE SEQUENCE [LARGE SCALE GENOMIC DNA]</scope>
    <source>
        <strain evidence="3">MESINF1</strain>
    </source>
</reference>
<dbReference type="PANTHER" id="PTHR43674:SF13">
    <property type="entry name" value="CN HYDROLASE DOMAIN-CONTAINING PROTEIN"/>
    <property type="match status" value="1"/>
</dbReference>
<dbReference type="InterPro" id="IPR003010">
    <property type="entry name" value="C-N_Hydrolase"/>
</dbReference>
<sequence>MKTIDLTAIQVHFDATTFSRESFASAMDRYVRLARGLWRGERHVTVFPEFFPTFLYPAFRGMTLKGGPGKILLKYALKNTGLSLNPLRQAFLNHALEIELFYRETFGALAGEFKTYLLAPSILMPEVDFESSRGTFLRDKRLYNMAYLFSPQGRLIAKIAKRNLTDAESRILFSRGSSFGNIAETSIGTLGVAICYDMFFESEVRRLDSSGCEILLVPSCNFAPWKAHLNGSTQERVWFRDGPISASKDRENIRFLVNAMAVGDIGGQTAQGRSSIWHNGKVLAISREVEREDVVNAIVELDFYPGGL</sequence>
<dbReference type="CDD" id="cd07197">
    <property type="entry name" value="nitrilase"/>
    <property type="match status" value="1"/>
</dbReference>
<organism evidence="3 4">
    <name type="scientific">Mesotoga infera</name>
    <dbReference type="NCBI Taxonomy" id="1236046"/>
    <lineage>
        <taxon>Bacteria</taxon>
        <taxon>Thermotogati</taxon>
        <taxon>Thermotogota</taxon>
        <taxon>Thermotogae</taxon>
        <taxon>Kosmotogales</taxon>
        <taxon>Kosmotogaceae</taxon>
        <taxon>Mesotoga</taxon>
    </lineage>
</organism>
<dbReference type="InterPro" id="IPR050345">
    <property type="entry name" value="Aliph_Amidase/BUP"/>
</dbReference>
<dbReference type="RefSeq" id="WP_169699312.1">
    <property type="nucleotide sequence ID" value="NZ_LS974202.1"/>
</dbReference>
<name>A0A7Z7LFI0_9BACT</name>
<dbReference type="InterPro" id="IPR036526">
    <property type="entry name" value="C-N_Hydrolase_sf"/>
</dbReference>
<evidence type="ECO:0000256" key="1">
    <source>
        <dbReference type="ARBA" id="ARBA00022801"/>
    </source>
</evidence>
<keyword evidence="4" id="KW-1185">Reference proteome</keyword>
<dbReference type="Gene3D" id="3.60.110.10">
    <property type="entry name" value="Carbon-nitrogen hydrolase"/>
    <property type="match status" value="1"/>
</dbReference>
<dbReference type="GO" id="GO:0016811">
    <property type="term" value="F:hydrolase activity, acting on carbon-nitrogen (but not peptide) bonds, in linear amides"/>
    <property type="evidence" value="ECO:0007669"/>
    <property type="project" value="TreeGrafter"/>
</dbReference>
<keyword evidence="3" id="KW-0808">Transferase</keyword>